<dbReference type="InterPro" id="IPR003772">
    <property type="entry name" value="YceD"/>
</dbReference>
<proteinExistence type="predicted"/>
<dbReference type="AlphaFoldDB" id="A0A017T3N6"/>
<evidence type="ECO:0008006" key="4">
    <source>
        <dbReference type="Google" id="ProtNLM"/>
    </source>
</evidence>
<dbReference type="STRING" id="1192034.CAP_6142"/>
<accession>A0A017T3N6</accession>
<dbReference type="RefSeq" id="WP_052376124.1">
    <property type="nucleotide sequence ID" value="NZ_ASRX01000050.1"/>
</dbReference>
<dbReference type="Proteomes" id="UP000019678">
    <property type="component" value="Unassembled WGS sequence"/>
</dbReference>
<dbReference type="EMBL" id="ASRX01000050">
    <property type="protein sequence ID" value="EYF03166.1"/>
    <property type="molecule type" value="Genomic_DNA"/>
</dbReference>
<feature type="compositionally biased region" description="Basic and acidic residues" evidence="1">
    <location>
        <begin position="105"/>
        <end position="120"/>
    </location>
</feature>
<dbReference type="eggNOG" id="COG1399">
    <property type="taxonomic scope" value="Bacteria"/>
</dbReference>
<feature type="region of interest" description="Disordered" evidence="1">
    <location>
        <begin position="168"/>
        <end position="225"/>
    </location>
</feature>
<comment type="caution">
    <text evidence="2">The sequence shown here is derived from an EMBL/GenBank/DDBJ whole genome shotgun (WGS) entry which is preliminary data.</text>
</comment>
<name>A0A017T3N6_9BACT</name>
<dbReference type="OrthoDB" id="9790372at2"/>
<dbReference type="Pfam" id="PF02620">
    <property type="entry name" value="YceD"/>
    <property type="match status" value="1"/>
</dbReference>
<evidence type="ECO:0000313" key="3">
    <source>
        <dbReference type="Proteomes" id="UP000019678"/>
    </source>
</evidence>
<sequence length="250" mass="26372">MPLLSFVANDIDITGTPVNAALPVEWLDKELADAEAKATSAGKVSGRLSRSGPTDIVVRARVLADLNVPCARCLGPAKAAVDTEIALFLLPAKAARPGSQGEGAGAREGRKPAKGDKEQEYEFTSEEADHDVYDGEVVVLDPFVREAILLELPSFPLCSEACPGIRPAVPGSAEEGDSPLASEQPPEERPASIADLRDRFAQRSGRAPGAFGPHKGANGFTGAVPSLTKETFQETLKEMPDVASKKSKKE</sequence>
<evidence type="ECO:0000256" key="1">
    <source>
        <dbReference type="SAM" id="MobiDB-lite"/>
    </source>
</evidence>
<organism evidence="2 3">
    <name type="scientific">Chondromyces apiculatus DSM 436</name>
    <dbReference type="NCBI Taxonomy" id="1192034"/>
    <lineage>
        <taxon>Bacteria</taxon>
        <taxon>Pseudomonadati</taxon>
        <taxon>Myxococcota</taxon>
        <taxon>Polyangia</taxon>
        <taxon>Polyangiales</taxon>
        <taxon>Polyangiaceae</taxon>
        <taxon>Chondromyces</taxon>
    </lineage>
</organism>
<reference evidence="2 3" key="1">
    <citation type="submission" date="2013-05" db="EMBL/GenBank/DDBJ databases">
        <title>Genome assembly of Chondromyces apiculatus DSM 436.</title>
        <authorList>
            <person name="Sharma G."/>
            <person name="Khatri I."/>
            <person name="Kaur C."/>
            <person name="Mayilraj S."/>
            <person name="Subramanian S."/>
        </authorList>
    </citation>
    <scope>NUCLEOTIDE SEQUENCE [LARGE SCALE GENOMIC DNA]</scope>
    <source>
        <strain evidence="2 3">DSM 436</strain>
    </source>
</reference>
<feature type="region of interest" description="Disordered" evidence="1">
    <location>
        <begin position="95"/>
        <end position="128"/>
    </location>
</feature>
<evidence type="ECO:0000313" key="2">
    <source>
        <dbReference type="EMBL" id="EYF03166.1"/>
    </source>
</evidence>
<feature type="compositionally biased region" description="Basic and acidic residues" evidence="1">
    <location>
        <begin position="186"/>
        <end position="201"/>
    </location>
</feature>
<gene>
    <name evidence="2" type="ORF">CAP_6142</name>
</gene>
<keyword evidence="3" id="KW-1185">Reference proteome</keyword>
<protein>
    <recommendedName>
        <fullName evidence="4">DUF177 domain-containing protein</fullName>
    </recommendedName>
</protein>